<reference evidence="2" key="1">
    <citation type="journal article" date="2019" name="bioRxiv">
        <title>The Genome of the Zebra Mussel, Dreissena polymorpha: A Resource for Invasive Species Research.</title>
        <authorList>
            <person name="McCartney M.A."/>
            <person name="Auch B."/>
            <person name="Kono T."/>
            <person name="Mallez S."/>
            <person name="Zhang Y."/>
            <person name="Obille A."/>
            <person name="Becker A."/>
            <person name="Abrahante J.E."/>
            <person name="Garbe J."/>
            <person name="Badalamenti J.P."/>
            <person name="Herman A."/>
            <person name="Mangelson H."/>
            <person name="Liachko I."/>
            <person name="Sullivan S."/>
            <person name="Sone E.D."/>
            <person name="Koren S."/>
            <person name="Silverstein K.A.T."/>
            <person name="Beckman K.B."/>
            <person name="Gohl D.M."/>
        </authorList>
    </citation>
    <scope>NUCLEOTIDE SEQUENCE</scope>
    <source>
        <strain evidence="2">Duluth1</strain>
        <tissue evidence="2">Whole animal</tissue>
    </source>
</reference>
<protein>
    <recommendedName>
        <fullName evidence="1">CRAL-TRIO domain-containing protein</fullName>
    </recommendedName>
</protein>
<dbReference type="Gene3D" id="3.40.525.10">
    <property type="entry name" value="CRAL-TRIO lipid binding domain"/>
    <property type="match status" value="1"/>
</dbReference>
<keyword evidence="3" id="KW-1185">Reference proteome</keyword>
<feature type="domain" description="CRAL-TRIO" evidence="1">
    <location>
        <begin position="98"/>
        <end position="272"/>
    </location>
</feature>
<gene>
    <name evidence="2" type="ORF">DPMN_129133</name>
</gene>
<evidence type="ECO:0000313" key="2">
    <source>
        <dbReference type="EMBL" id="KAH3827203.1"/>
    </source>
</evidence>
<dbReference type="GO" id="GO:0016020">
    <property type="term" value="C:membrane"/>
    <property type="evidence" value="ECO:0007669"/>
    <property type="project" value="TreeGrafter"/>
</dbReference>
<dbReference type="Gene3D" id="1.10.8.20">
    <property type="entry name" value="N-terminal domain of phosphatidylinositol transfer protein sec14p"/>
    <property type="match status" value="1"/>
</dbReference>
<dbReference type="AlphaFoldDB" id="A0A9D4H4C2"/>
<dbReference type="PANTHER" id="PTHR10174:SF130">
    <property type="entry name" value="ALPHA-TOCOPHEROL TRANSFER PROTEIN-LIKE"/>
    <property type="match status" value="1"/>
</dbReference>
<reference evidence="2" key="2">
    <citation type="submission" date="2020-11" db="EMBL/GenBank/DDBJ databases">
        <authorList>
            <person name="McCartney M.A."/>
            <person name="Auch B."/>
            <person name="Kono T."/>
            <person name="Mallez S."/>
            <person name="Becker A."/>
            <person name="Gohl D.M."/>
            <person name="Silverstein K.A.T."/>
            <person name="Koren S."/>
            <person name="Bechman K.B."/>
            <person name="Herman A."/>
            <person name="Abrahante J.E."/>
            <person name="Garbe J."/>
        </authorList>
    </citation>
    <scope>NUCLEOTIDE SEQUENCE</scope>
    <source>
        <strain evidence="2">Duluth1</strain>
        <tissue evidence="2">Whole animal</tissue>
    </source>
</reference>
<dbReference type="InterPro" id="IPR001251">
    <property type="entry name" value="CRAL-TRIO_dom"/>
</dbReference>
<dbReference type="PANTHER" id="PTHR10174">
    <property type="entry name" value="ALPHA-TOCOPHEROL TRANSFER PROTEIN-RELATED"/>
    <property type="match status" value="1"/>
</dbReference>
<dbReference type="Proteomes" id="UP000828390">
    <property type="component" value="Unassembled WGS sequence"/>
</dbReference>
<dbReference type="PRINTS" id="PR00180">
    <property type="entry name" value="CRETINALDHBP"/>
</dbReference>
<evidence type="ECO:0000313" key="3">
    <source>
        <dbReference type="Proteomes" id="UP000828390"/>
    </source>
</evidence>
<dbReference type="Gene3D" id="1.20.5.1200">
    <property type="entry name" value="Alpha-tocopherol transfer"/>
    <property type="match status" value="1"/>
</dbReference>
<accession>A0A9D4H4C2</accession>
<dbReference type="EMBL" id="JAIWYP010000005">
    <property type="protein sequence ID" value="KAH3827203.1"/>
    <property type="molecule type" value="Genomic_DNA"/>
</dbReference>
<name>A0A9D4H4C2_DREPO</name>
<dbReference type="SUPFAM" id="SSF46938">
    <property type="entry name" value="CRAL/TRIO N-terminal domain"/>
    <property type="match status" value="1"/>
</dbReference>
<dbReference type="InterPro" id="IPR036273">
    <property type="entry name" value="CRAL/TRIO_N_dom_sf"/>
</dbReference>
<dbReference type="SUPFAM" id="SSF52087">
    <property type="entry name" value="CRAL/TRIO domain"/>
    <property type="match status" value="1"/>
</dbReference>
<evidence type="ECO:0000259" key="1">
    <source>
        <dbReference type="PROSITE" id="PS50191"/>
    </source>
</evidence>
<comment type="caution">
    <text evidence="2">The sequence shown here is derived from an EMBL/GenBank/DDBJ whole genome shotgun (WGS) entry which is preliminary data.</text>
</comment>
<dbReference type="GO" id="GO:1902936">
    <property type="term" value="F:phosphatidylinositol bisphosphate binding"/>
    <property type="evidence" value="ECO:0007669"/>
    <property type="project" value="TreeGrafter"/>
</dbReference>
<sequence>MAEEAGDTEFVSQLCDSSKQKAKEELGERNARDTVIAVQTLRQWVKEQPWLRTPTDFAFLLRFLRFRKFSQLEARKALEKFWTTRSSRPEWCRSLDPEDPLFQKVIKSGIFTCPAVRDKQNRRVIIMRFGSFDVNMIKKEGIGRLWKCGMLFYDWLSRDENVQVNGVVLIADYSSLTMQIFTAIANRDDQRDFMSYFQQALPVRAKSMNAYNEPAFFDVIFAFISPFLSKKLKDRFHIHGRSLVKIYAEVGHACLPQEYLPDDYEGPHAGTLAQIHGDYTVVQRRIYVILRWIHCVQEDTRYA</sequence>
<dbReference type="CDD" id="cd00170">
    <property type="entry name" value="SEC14"/>
    <property type="match status" value="1"/>
</dbReference>
<dbReference type="Pfam" id="PF00650">
    <property type="entry name" value="CRAL_TRIO"/>
    <property type="match status" value="1"/>
</dbReference>
<dbReference type="PROSITE" id="PS50191">
    <property type="entry name" value="CRAL_TRIO"/>
    <property type="match status" value="1"/>
</dbReference>
<organism evidence="2 3">
    <name type="scientific">Dreissena polymorpha</name>
    <name type="common">Zebra mussel</name>
    <name type="synonym">Mytilus polymorpha</name>
    <dbReference type="NCBI Taxonomy" id="45954"/>
    <lineage>
        <taxon>Eukaryota</taxon>
        <taxon>Metazoa</taxon>
        <taxon>Spiralia</taxon>
        <taxon>Lophotrochozoa</taxon>
        <taxon>Mollusca</taxon>
        <taxon>Bivalvia</taxon>
        <taxon>Autobranchia</taxon>
        <taxon>Heteroconchia</taxon>
        <taxon>Euheterodonta</taxon>
        <taxon>Imparidentia</taxon>
        <taxon>Neoheterodontei</taxon>
        <taxon>Myida</taxon>
        <taxon>Dreissenoidea</taxon>
        <taxon>Dreissenidae</taxon>
        <taxon>Dreissena</taxon>
    </lineage>
</organism>
<dbReference type="InterPro" id="IPR036865">
    <property type="entry name" value="CRAL-TRIO_dom_sf"/>
</dbReference>
<proteinExistence type="predicted"/>
<dbReference type="SMART" id="SM00516">
    <property type="entry name" value="SEC14"/>
    <property type="match status" value="1"/>
</dbReference>